<dbReference type="KEGG" id="izh:FEM41_24350"/>
<dbReference type="OrthoDB" id="9809458at2"/>
<comment type="pathway">
    <text evidence="1 10">Isoprenoid biosynthesis; dimethylallyl diphosphate biosynthesis; dimethylallyl diphosphate from isopentenyl diphosphate: step 1/1.</text>
</comment>
<dbReference type="UniPathway" id="UPA00059">
    <property type="reaction ID" value="UER00104"/>
</dbReference>
<evidence type="ECO:0000256" key="6">
    <source>
        <dbReference type="ARBA" id="ARBA00022842"/>
    </source>
</evidence>
<dbReference type="CDD" id="cd02885">
    <property type="entry name" value="NUDIX_IPP_Isomerase"/>
    <property type="match status" value="1"/>
</dbReference>
<evidence type="ECO:0000256" key="4">
    <source>
        <dbReference type="ARBA" id="ARBA00022490"/>
    </source>
</evidence>
<evidence type="ECO:0000256" key="2">
    <source>
        <dbReference type="ARBA" id="ARBA00007579"/>
    </source>
</evidence>
<keyword evidence="14" id="KW-1185">Reference proteome</keyword>
<dbReference type="FunFam" id="3.90.79.10:FF:000009">
    <property type="entry name" value="Isopentenyl-diphosphate Delta-isomerase"/>
    <property type="match status" value="1"/>
</dbReference>
<dbReference type="Proteomes" id="UP000302163">
    <property type="component" value="Chromosome"/>
</dbReference>
<dbReference type="GO" id="GO:0046872">
    <property type="term" value="F:metal ion binding"/>
    <property type="evidence" value="ECO:0007669"/>
    <property type="project" value="UniProtKB-KW"/>
</dbReference>
<evidence type="ECO:0000256" key="9">
    <source>
        <dbReference type="ARBA" id="ARBA00023235"/>
    </source>
</evidence>
<dbReference type="Pfam" id="PF00293">
    <property type="entry name" value="NUDIX"/>
    <property type="match status" value="1"/>
</dbReference>
<feature type="active site" evidence="10 11">
    <location>
        <position position="118"/>
    </location>
</feature>
<dbReference type="NCBIfam" id="TIGR02150">
    <property type="entry name" value="IPP_isom_1"/>
    <property type="match status" value="1"/>
</dbReference>
<dbReference type="PIRSF" id="PIRSF018427">
    <property type="entry name" value="Isopntndiph_ism"/>
    <property type="match status" value="1"/>
</dbReference>
<dbReference type="GO" id="GO:0008299">
    <property type="term" value="P:isoprenoid biosynthetic process"/>
    <property type="evidence" value="ECO:0007669"/>
    <property type="project" value="UniProtKB-UniRule"/>
</dbReference>
<feature type="binding site" evidence="10">
    <location>
        <position position="71"/>
    </location>
    <ligand>
        <name>Mn(2+)</name>
        <dbReference type="ChEBI" id="CHEBI:29035"/>
    </ligand>
</feature>
<evidence type="ECO:0000256" key="1">
    <source>
        <dbReference type="ARBA" id="ARBA00004826"/>
    </source>
</evidence>
<dbReference type="AlphaFoldDB" id="A0A4P8YRQ7"/>
<comment type="similarity">
    <text evidence="2 10">Belongs to the IPP isomerase type 1 family.</text>
</comment>
<keyword evidence="9 10" id="KW-0413">Isomerase</keyword>
<feature type="binding site" evidence="10">
    <location>
        <position position="118"/>
    </location>
    <ligand>
        <name>Mn(2+)</name>
        <dbReference type="ChEBI" id="CHEBI:29035"/>
    </ligand>
</feature>
<dbReference type="HAMAP" id="MF_00202">
    <property type="entry name" value="Idi"/>
    <property type="match status" value="1"/>
</dbReference>
<evidence type="ECO:0000256" key="10">
    <source>
        <dbReference type="HAMAP-Rule" id="MF_00202"/>
    </source>
</evidence>
<dbReference type="EC" id="5.3.3.2" evidence="3 10"/>
<comment type="cofactor">
    <cofactor evidence="10">
        <name>Mn(2+)</name>
        <dbReference type="ChEBI" id="CHEBI:29035"/>
    </cofactor>
    <text evidence="10">Binds 1 Mn(2+) ion per subunit.</text>
</comment>
<dbReference type="Gene3D" id="3.90.79.10">
    <property type="entry name" value="Nucleoside Triphosphate Pyrophosphohydrolase"/>
    <property type="match status" value="1"/>
</dbReference>
<dbReference type="EMBL" id="CP040428">
    <property type="protein sequence ID" value="QCT22544.1"/>
    <property type="molecule type" value="Genomic_DNA"/>
</dbReference>
<protein>
    <recommendedName>
        <fullName evidence="3 10">Isopentenyl-diphosphate Delta-isomerase</fullName>
        <shortName evidence="10">IPP isomerase</shortName>
        <ecNumber evidence="3 10">5.3.3.2</ecNumber>
    </recommendedName>
    <alternativeName>
        <fullName evidence="10">IPP:DMAPP isomerase</fullName>
    </alternativeName>
    <alternativeName>
        <fullName evidence="10">Isopentenyl pyrophosphate isomerase</fullName>
    </alternativeName>
</protein>
<proteinExistence type="inferred from homology"/>
<dbReference type="PANTHER" id="PTHR10885:SF0">
    <property type="entry name" value="ISOPENTENYL-DIPHOSPHATE DELTA-ISOMERASE"/>
    <property type="match status" value="1"/>
</dbReference>
<dbReference type="GO" id="GO:0050992">
    <property type="term" value="P:dimethylallyl diphosphate biosynthetic process"/>
    <property type="evidence" value="ECO:0007669"/>
    <property type="project" value="UniProtKB-UniRule"/>
</dbReference>
<comment type="subcellular location">
    <subcellularLocation>
        <location evidence="10">Cytoplasm</location>
    </subcellularLocation>
</comment>
<gene>
    <name evidence="10" type="primary">idi</name>
    <name evidence="13" type="ORF">FEM41_24350</name>
</gene>
<accession>A0A4P8YRQ7</accession>
<comment type="cofactor">
    <cofactor evidence="10">
        <name>Mg(2+)</name>
        <dbReference type="ChEBI" id="CHEBI:18420"/>
    </cofactor>
    <text evidence="10">Binds 1 Mg(2+) ion per subunit. The magnesium ion binds only when substrate is bound.</text>
</comment>
<dbReference type="InterPro" id="IPR015797">
    <property type="entry name" value="NUDIX_hydrolase-like_dom_sf"/>
</dbReference>
<keyword evidence="5 10" id="KW-0479">Metal-binding</keyword>
<feature type="binding site" evidence="10">
    <location>
        <position position="27"/>
    </location>
    <ligand>
        <name>Mn(2+)</name>
        <dbReference type="ChEBI" id="CHEBI:29035"/>
    </ligand>
</feature>
<feature type="active site" evidence="10 11">
    <location>
        <position position="69"/>
    </location>
</feature>
<evidence type="ECO:0000313" key="13">
    <source>
        <dbReference type="EMBL" id="QCT22544.1"/>
    </source>
</evidence>
<dbReference type="RefSeq" id="WP_138099052.1">
    <property type="nucleotide sequence ID" value="NZ_CP040428.1"/>
</dbReference>
<dbReference type="NCBIfam" id="NF002995">
    <property type="entry name" value="PRK03759.1"/>
    <property type="match status" value="1"/>
</dbReference>
<comment type="function">
    <text evidence="10">Catalyzes the 1,3-allylic rearrangement of the homoallylic substrate isopentenyl (IPP) to its highly electrophilic allylic isomer, dimethylallyl diphosphate (DMAPP).</text>
</comment>
<reference evidence="13 14" key="1">
    <citation type="submission" date="2019-05" db="EMBL/GenBank/DDBJ databases">
        <title>Complete genome sequence of Izhakiella calystegiae KSNA2, an endophyte isolated from beach morning glory (Calystegia soldanella).</title>
        <authorList>
            <person name="Jiang L."/>
            <person name="Jeong J.C."/>
            <person name="Kim C.Y."/>
            <person name="Kim D.H."/>
            <person name="Kim S.W."/>
            <person name="Lee j."/>
        </authorList>
    </citation>
    <scope>NUCLEOTIDE SEQUENCE [LARGE SCALE GENOMIC DNA]</scope>
    <source>
        <strain evidence="13 14">KSNA2</strain>
    </source>
</reference>
<evidence type="ECO:0000256" key="8">
    <source>
        <dbReference type="ARBA" id="ARBA00023229"/>
    </source>
</evidence>
<feature type="domain" description="Nudix hydrolase" evidence="12">
    <location>
        <begin position="32"/>
        <end position="166"/>
    </location>
</feature>
<evidence type="ECO:0000256" key="3">
    <source>
        <dbReference type="ARBA" id="ARBA00012057"/>
    </source>
</evidence>
<comment type="subunit">
    <text evidence="10">Homodimer.</text>
</comment>
<evidence type="ECO:0000313" key="14">
    <source>
        <dbReference type="Proteomes" id="UP000302163"/>
    </source>
</evidence>
<dbReference type="GO" id="GO:0005737">
    <property type="term" value="C:cytoplasm"/>
    <property type="evidence" value="ECO:0007669"/>
    <property type="project" value="UniProtKB-SubCell"/>
</dbReference>
<feature type="binding site" evidence="10">
    <location>
        <position position="89"/>
    </location>
    <ligand>
        <name>Mg(2+)</name>
        <dbReference type="ChEBI" id="CHEBI:18420"/>
    </ligand>
</feature>
<dbReference type="GO" id="GO:0004452">
    <property type="term" value="F:isopentenyl-diphosphate delta-isomerase activity"/>
    <property type="evidence" value="ECO:0007669"/>
    <property type="project" value="UniProtKB-UniRule"/>
</dbReference>
<organism evidence="13 14">
    <name type="scientific">Jejubacter calystegiae</name>
    <dbReference type="NCBI Taxonomy" id="2579935"/>
    <lineage>
        <taxon>Bacteria</taxon>
        <taxon>Pseudomonadati</taxon>
        <taxon>Pseudomonadota</taxon>
        <taxon>Gammaproteobacteria</taxon>
        <taxon>Enterobacterales</taxon>
        <taxon>Enterobacteriaceae</taxon>
        <taxon>Jejubacter</taxon>
    </lineage>
</organism>
<keyword evidence="6 10" id="KW-0460">Magnesium</keyword>
<sequence length="182" mass="20712">MNQPDEQVLLLDDNLRVIGTEAKSRVHSDHTPLHLAFSSYVFNQRNELLLTRRALSKKAWPGVWTNSACGHPMPNEEMSDAVKRRCQWELGLTIPQPQLIDNDYRYFAVDASGIIENEYCPVWFTRTDSEPQPRPDEVMDYSWVPVDRLLAGVSAIPAAYSPWLVGQLARPAIRRALEALPL</sequence>
<dbReference type="InterPro" id="IPR000086">
    <property type="entry name" value="NUDIX_hydrolase_dom"/>
</dbReference>
<comment type="catalytic activity">
    <reaction evidence="10">
        <text>isopentenyl diphosphate = dimethylallyl diphosphate</text>
        <dbReference type="Rhea" id="RHEA:23284"/>
        <dbReference type="ChEBI" id="CHEBI:57623"/>
        <dbReference type="ChEBI" id="CHEBI:128769"/>
        <dbReference type="EC" id="5.3.3.2"/>
    </reaction>
</comment>
<feature type="binding site" evidence="10">
    <location>
        <position position="116"/>
    </location>
    <ligand>
        <name>Mn(2+)</name>
        <dbReference type="ChEBI" id="CHEBI:29035"/>
    </ligand>
</feature>
<name>A0A4P8YRQ7_9ENTR</name>
<evidence type="ECO:0000256" key="7">
    <source>
        <dbReference type="ARBA" id="ARBA00023211"/>
    </source>
</evidence>
<evidence type="ECO:0000259" key="12">
    <source>
        <dbReference type="PROSITE" id="PS51462"/>
    </source>
</evidence>
<evidence type="ECO:0000256" key="5">
    <source>
        <dbReference type="ARBA" id="ARBA00022723"/>
    </source>
</evidence>
<dbReference type="PROSITE" id="PS51462">
    <property type="entry name" value="NUDIX"/>
    <property type="match status" value="1"/>
</dbReference>
<dbReference type="SUPFAM" id="SSF55811">
    <property type="entry name" value="Nudix"/>
    <property type="match status" value="1"/>
</dbReference>
<dbReference type="InterPro" id="IPR056375">
    <property type="entry name" value="Idi_bact"/>
</dbReference>
<keyword evidence="7 10" id="KW-0464">Manganese</keyword>
<dbReference type="InterPro" id="IPR011876">
    <property type="entry name" value="IsopentenylPP_isomerase_typ1"/>
</dbReference>
<keyword evidence="4 10" id="KW-0963">Cytoplasm</keyword>
<evidence type="ECO:0000256" key="11">
    <source>
        <dbReference type="PIRSR" id="PIRSR018427-1"/>
    </source>
</evidence>
<feature type="binding site" evidence="10">
    <location>
        <position position="34"/>
    </location>
    <ligand>
        <name>Mn(2+)</name>
        <dbReference type="ChEBI" id="CHEBI:29035"/>
    </ligand>
</feature>
<dbReference type="PANTHER" id="PTHR10885">
    <property type="entry name" value="ISOPENTENYL-DIPHOSPHATE DELTA-ISOMERASE"/>
    <property type="match status" value="1"/>
</dbReference>
<keyword evidence="8 10" id="KW-0414">Isoprene biosynthesis</keyword>